<gene>
    <name evidence="6" type="ORF">O164_20300</name>
</gene>
<dbReference type="CDD" id="cd08432">
    <property type="entry name" value="PBP2_GcdR_TrpI_HvrB_AmpR_like"/>
    <property type="match status" value="1"/>
</dbReference>
<dbReference type="PANTHER" id="PTHR30537">
    <property type="entry name" value="HTH-TYPE TRANSCRIPTIONAL REGULATOR"/>
    <property type="match status" value="1"/>
</dbReference>
<dbReference type="GO" id="GO:0006351">
    <property type="term" value="P:DNA-templated transcription"/>
    <property type="evidence" value="ECO:0007669"/>
    <property type="project" value="TreeGrafter"/>
</dbReference>
<evidence type="ECO:0000256" key="3">
    <source>
        <dbReference type="ARBA" id="ARBA00023125"/>
    </source>
</evidence>
<feature type="domain" description="HTH lysR-type" evidence="5">
    <location>
        <begin position="34"/>
        <end position="91"/>
    </location>
</feature>
<keyword evidence="3" id="KW-0238">DNA-binding</keyword>
<dbReference type="InterPro" id="IPR036390">
    <property type="entry name" value="WH_DNA-bd_sf"/>
</dbReference>
<evidence type="ECO:0000313" key="7">
    <source>
        <dbReference type="Proteomes" id="UP000018511"/>
    </source>
</evidence>
<dbReference type="PROSITE" id="PS50931">
    <property type="entry name" value="HTH_LYSR"/>
    <property type="match status" value="1"/>
</dbReference>
<dbReference type="Pfam" id="PF00126">
    <property type="entry name" value="HTH_1"/>
    <property type="match status" value="1"/>
</dbReference>
<dbReference type="InterPro" id="IPR000847">
    <property type="entry name" value="LysR_HTH_N"/>
</dbReference>
<evidence type="ECO:0000256" key="1">
    <source>
        <dbReference type="ARBA" id="ARBA00009437"/>
    </source>
</evidence>
<keyword evidence="4" id="KW-0804">Transcription</keyword>
<dbReference type="SUPFAM" id="SSF53850">
    <property type="entry name" value="Periplasmic binding protein-like II"/>
    <property type="match status" value="1"/>
</dbReference>
<dbReference type="InterPro" id="IPR005119">
    <property type="entry name" value="LysR_subst-bd"/>
</dbReference>
<comment type="caution">
    <text evidence="6">The sequence shown here is derived from an EMBL/GenBank/DDBJ whole genome shotgun (WGS) entry which is preliminary data.</text>
</comment>
<dbReference type="InterPro" id="IPR058163">
    <property type="entry name" value="LysR-type_TF_proteobact-type"/>
</dbReference>
<dbReference type="Proteomes" id="UP000018511">
    <property type="component" value="Unassembled WGS sequence"/>
</dbReference>
<comment type="similarity">
    <text evidence="1">Belongs to the LysR transcriptional regulatory family.</text>
</comment>
<dbReference type="EMBL" id="AXUP01000296">
    <property type="protein sequence ID" value="ESW38035.1"/>
    <property type="molecule type" value="Genomic_DNA"/>
</dbReference>
<dbReference type="Gene3D" id="3.40.190.10">
    <property type="entry name" value="Periplasmic binding protein-like II"/>
    <property type="match status" value="2"/>
</dbReference>
<organism evidence="6 7">
    <name type="scientific">Pseudomonas taiwanensis SJ9</name>
    <dbReference type="NCBI Taxonomy" id="1388762"/>
    <lineage>
        <taxon>Bacteria</taxon>
        <taxon>Pseudomonadati</taxon>
        <taxon>Pseudomonadota</taxon>
        <taxon>Gammaproteobacteria</taxon>
        <taxon>Pseudomonadales</taxon>
        <taxon>Pseudomonadaceae</taxon>
        <taxon>Pseudomonas</taxon>
    </lineage>
</organism>
<keyword evidence="2" id="KW-0805">Transcription regulation</keyword>
<dbReference type="PANTHER" id="PTHR30537:SF58">
    <property type="entry name" value="HTH-TYPE TRANSCRIPTIONAL REGULATOR PERR"/>
    <property type="match status" value="1"/>
</dbReference>
<reference evidence="6 7" key="1">
    <citation type="submission" date="2013-10" db="EMBL/GenBank/DDBJ databases">
        <title>Whole Genome Shotgun Sequence of Pseudomonas taiwanensis SJ9.</title>
        <authorList>
            <person name="Hong S.-J."/>
            <person name="Shin J.-H."/>
        </authorList>
    </citation>
    <scope>NUCLEOTIDE SEQUENCE [LARGE SCALE GENOMIC DNA]</scope>
    <source>
        <strain evidence="6 7">SJ9</strain>
    </source>
</reference>
<evidence type="ECO:0000313" key="6">
    <source>
        <dbReference type="EMBL" id="ESW38035.1"/>
    </source>
</evidence>
<dbReference type="AlphaFoldDB" id="V7D926"/>
<protein>
    <submittedName>
        <fullName evidence="6">LysR family transcriptional regulator</fullName>
    </submittedName>
</protein>
<proteinExistence type="inferred from homology"/>
<dbReference type="Pfam" id="PF03466">
    <property type="entry name" value="LysR_substrate"/>
    <property type="match status" value="1"/>
</dbReference>
<dbReference type="GO" id="GO:0003700">
    <property type="term" value="F:DNA-binding transcription factor activity"/>
    <property type="evidence" value="ECO:0007669"/>
    <property type="project" value="InterPro"/>
</dbReference>
<name>V7D926_9PSED</name>
<dbReference type="Gene3D" id="1.10.10.10">
    <property type="entry name" value="Winged helix-like DNA-binding domain superfamily/Winged helix DNA-binding domain"/>
    <property type="match status" value="1"/>
</dbReference>
<dbReference type="PRINTS" id="PR00039">
    <property type="entry name" value="HTHLYSR"/>
</dbReference>
<sequence length="327" mass="36688">MPWAYRKVKALVSLRILQEMVMSLDILRKSPQIPSLKAIQAFEQVARFANVARAAEQLNLTPSAVSHQLANLEALIGRPLFIREARGVALTPAGEQYLREVSGILQSLATATERAGNSVGFDCLRLHSAPSFGLLWLLPRLDHFRNSHPQIQINLSCSYESLHFGRHQIDLDIRHGYPNWPSLEVRTIRHERATVLASPQLLERTPIKQPGDLLGQNLILSEAALVQWPQWFAQQGVTLPQTPYALSFDRSYMSLEAASHGYGVALESSLLAQDYIARGELVPVFAEDLATPVSAHHLVFPRGHAETPRVRQFLEWMQGQLGHDFNY</sequence>
<dbReference type="SUPFAM" id="SSF46785">
    <property type="entry name" value="Winged helix' DNA-binding domain"/>
    <property type="match status" value="1"/>
</dbReference>
<evidence type="ECO:0000256" key="4">
    <source>
        <dbReference type="ARBA" id="ARBA00023163"/>
    </source>
</evidence>
<evidence type="ECO:0000259" key="5">
    <source>
        <dbReference type="PROSITE" id="PS50931"/>
    </source>
</evidence>
<dbReference type="FunFam" id="1.10.10.10:FF:000001">
    <property type="entry name" value="LysR family transcriptional regulator"/>
    <property type="match status" value="1"/>
</dbReference>
<accession>V7D926</accession>
<dbReference type="PATRIC" id="fig|1388762.3.peg.3953"/>
<dbReference type="GO" id="GO:0043565">
    <property type="term" value="F:sequence-specific DNA binding"/>
    <property type="evidence" value="ECO:0007669"/>
    <property type="project" value="TreeGrafter"/>
</dbReference>
<dbReference type="InterPro" id="IPR036388">
    <property type="entry name" value="WH-like_DNA-bd_sf"/>
</dbReference>
<evidence type="ECO:0000256" key="2">
    <source>
        <dbReference type="ARBA" id="ARBA00023015"/>
    </source>
</evidence>